<gene>
    <name evidence="1" type="ORF">NYM_LOCUS27773</name>
</gene>
<accession>A0A5K1GGJ4</accession>
<sequence>MGMGTESGSVP</sequence>
<dbReference type="EMBL" id="LR721787">
    <property type="protein sequence ID" value="VVW73596.1"/>
    <property type="molecule type" value="Genomic_DNA"/>
</dbReference>
<organism evidence="1">
    <name type="scientific">Nymphaea colorata</name>
    <name type="common">pocket water lily</name>
    <dbReference type="NCBI Taxonomy" id="210225"/>
    <lineage>
        <taxon>Eukaryota</taxon>
        <taxon>Viridiplantae</taxon>
        <taxon>Streptophyta</taxon>
        <taxon>Embryophyta</taxon>
        <taxon>Tracheophyta</taxon>
        <taxon>Spermatophyta</taxon>
        <taxon>Magnoliopsida</taxon>
        <taxon>Nymphaeales</taxon>
        <taxon>Nymphaeaceae</taxon>
        <taxon>Nymphaea</taxon>
    </lineage>
</organism>
<protein>
    <submittedName>
        <fullName evidence="1">Uncharacterized protein</fullName>
    </submittedName>
</protein>
<reference evidence="1" key="1">
    <citation type="submission" date="2019-09" db="EMBL/GenBank/DDBJ databases">
        <authorList>
            <person name="Zhang L."/>
        </authorList>
    </citation>
    <scope>NUCLEOTIDE SEQUENCE</scope>
</reference>
<proteinExistence type="predicted"/>
<name>A0A5K1GGJ4_9MAGN</name>
<evidence type="ECO:0000313" key="1">
    <source>
        <dbReference type="EMBL" id="VVW73596.1"/>
    </source>
</evidence>